<dbReference type="EMBL" id="JANPWB010000002">
    <property type="protein sequence ID" value="KAJ1208458.1"/>
    <property type="molecule type" value="Genomic_DNA"/>
</dbReference>
<keyword evidence="2" id="KW-1185">Reference proteome</keyword>
<gene>
    <name evidence="1" type="ORF">NDU88_003844</name>
</gene>
<reference evidence="1" key="1">
    <citation type="journal article" date="2022" name="bioRxiv">
        <title>Sequencing and chromosome-scale assembly of the giantPleurodeles waltlgenome.</title>
        <authorList>
            <person name="Brown T."/>
            <person name="Elewa A."/>
            <person name="Iarovenko S."/>
            <person name="Subramanian E."/>
            <person name="Araus A.J."/>
            <person name="Petzold A."/>
            <person name="Susuki M."/>
            <person name="Suzuki K.-i.T."/>
            <person name="Hayashi T."/>
            <person name="Toyoda A."/>
            <person name="Oliveira C."/>
            <person name="Osipova E."/>
            <person name="Leigh N.D."/>
            <person name="Simon A."/>
            <person name="Yun M.H."/>
        </authorList>
    </citation>
    <scope>NUCLEOTIDE SEQUENCE</scope>
    <source>
        <strain evidence="1">20211129_DDA</strain>
        <tissue evidence="1">Liver</tissue>
    </source>
</reference>
<sequence>MAVALQVAVLAVVGGGSTPSPAASDGCSAMAGVVCPFLALADGGASLLLPAGVPFLPLLAAGASFPLMAGGASLPLLGGGPFLALAGGASTLAVRTGASLDPLKPAVAAETTVAVAVDLVAEVLGWVLATLLRSEGRGGRE</sequence>
<evidence type="ECO:0000313" key="2">
    <source>
        <dbReference type="Proteomes" id="UP001066276"/>
    </source>
</evidence>
<evidence type="ECO:0000313" key="1">
    <source>
        <dbReference type="EMBL" id="KAJ1208458.1"/>
    </source>
</evidence>
<name>A0AAV7W3A8_PLEWA</name>
<dbReference type="AlphaFoldDB" id="A0AAV7W3A8"/>
<proteinExistence type="predicted"/>
<accession>A0AAV7W3A8</accession>
<dbReference type="Proteomes" id="UP001066276">
    <property type="component" value="Chromosome 1_2"/>
</dbReference>
<organism evidence="1 2">
    <name type="scientific">Pleurodeles waltl</name>
    <name type="common">Iberian ribbed newt</name>
    <dbReference type="NCBI Taxonomy" id="8319"/>
    <lineage>
        <taxon>Eukaryota</taxon>
        <taxon>Metazoa</taxon>
        <taxon>Chordata</taxon>
        <taxon>Craniata</taxon>
        <taxon>Vertebrata</taxon>
        <taxon>Euteleostomi</taxon>
        <taxon>Amphibia</taxon>
        <taxon>Batrachia</taxon>
        <taxon>Caudata</taxon>
        <taxon>Salamandroidea</taxon>
        <taxon>Salamandridae</taxon>
        <taxon>Pleurodelinae</taxon>
        <taxon>Pleurodeles</taxon>
    </lineage>
</organism>
<protein>
    <submittedName>
        <fullName evidence="1">Uncharacterized protein</fullName>
    </submittedName>
</protein>
<comment type="caution">
    <text evidence="1">The sequence shown here is derived from an EMBL/GenBank/DDBJ whole genome shotgun (WGS) entry which is preliminary data.</text>
</comment>